<dbReference type="InterPro" id="IPR013785">
    <property type="entry name" value="Aldolase_TIM"/>
</dbReference>
<dbReference type="SFLD" id="SFLDS00029">
    <property type="entry name" value="Radical_SAM"/>
    <property type="match status" value="1"/>
</dbReference>
<keyword evidence="2" id="KW-0479">Metal-binding</keyword>
<dbReference type="PROSITE" id="PS51918">
    <property type="entry name" value="RADICAL_SAM"/>
    <property type="match status" value="1"/>
</dbReference>
<dbReference type="InterPro" id="IPR050377">
    <property type="entry name" value="Radical_SAM_PqqE_MftC-like"/>
</dbReference>
<dbReference type="GO" id="GO:0046872">
    <property type="term" value="F:metal ion binding"/>
    <property type="evidence" value="ECO:0007669"/>
    <property type="project" value="UniProtKB-KW"/>
</dbReference>
<comment type="caution">
    <text evidence="6">The sequence shown here is derived from an EMBL/GenBank/DDBJ whole genome shotgun (WGS) entry which is preliminary data.</text>
</comment>
<organism evidence="6 7">
    <name type="scientific">Selenomonas montiformis</name>
    <dbReference type="NCBI Taxonomy" id="2652285"/>
    <lineage>
        <taxon>Bacteria</taxon>
        <taxon>Bacillati</taxon>
        <taxon>Bacillota</taxon>
        <taxon>Negativicutes</taxon>
        <taxon>Selenomonadales</taxon>
        <taxon>Selenomonadaceae</taxon>
        <taxon>Selenomonas</taxon>
    </lineage>
</organism>
<keyword evidence="1" id="KW-0949">S-adenosyl-L-methionine</keyword>
<dbReference type="SFLD" id="SFLDG01111">
    <property type="entry name" value="Uncharacterised_Radical_SAM_Su"/>
    <property type="match status" value="1"/>
</dbReference>
<keyword evidence="3" id="KW-0408">Iron</keyword>
<dbReference type="InterPro" id="IPR023821">
    <property type="entry name" value="rSAM_TatD-assoc"/>
</dbReference>
<dbReference type="Pfam" id="PF04055">
    <property type="entry name" value="Radical_SAM"/>
    <property type="match status" value="1"/>
</dbReference>
<dbReference type="AlphaFoldDB" id="A0A6I2UN76"/>
<dbReference type="InterPro" id="IPR058240">
    <property type="entry name" value="rSAM_sf"/>
</dbReference>
<reference evidence="6 7" key="1">
    <citation type="submission" date="2019-08" db="EMBL/GenBank/DDBJ databases">
        <title>In-depth cultivation of the pig gut microbiome towards novel bacterial diversity and tailored functional studies.</title>
        <authorList>
            <person name="Wylensek D."/>
            <person name="Hitch T.C.A."/>
            <person name="Clavel T."/>
        </authorList>
    </citation>
    <scope>NUCLEOTIDE SEQUENCE [LARGE SCALE GENOMIC DNA]</scope>
    <source>
        <strain evidence="7">WCA-380-WT-3B3</strain>
    </source>
</reference>
<evidence type="ECO:0000259" key="5">
    <source>
        <dbReference type="PROSITE" id="PS51918"/>
    </source>
</evidence>
<dbReference type="GO" id="GO:0003824">
    <property type="term" value="F:catalytic activity"/>
    <property type="evidence" value="ECO:0007669"/>
    <property type="project" value="InterPro"/>
</dbReference>
<evidence type="ECO:0000256" key="3">
    <source>
        <dbReference type="ARBA" id="ARBA00023004"/>
    </source>
</evidence>
<dbReference type="Proteomes" id="UP000430222">
    <property type="component" value="Unassembled WGS sequence"/>
</dbReference>
<dbReference type="RefSeq" id="WP_154619418.1">
    <property type="nucleotide sequence ID" value="NZ_VUNL01000001.1"/>
</dbReference>
<dbReference type="SUPFAM" id="SSF102114">
    <property type="entry name" value="Radical SAM enzymes"/>
    <property type="match status" value="1"/>
</dbReference>
<evidence type="ECO:0000256" key="4">
    <source>
        <dbReference type="ARBA" id="ARBA00023014"/>
    </source>
</evidence>
<sequence length="219" mass="25205">MLVYATHKGGKYLPLEESLRIQPEGKRNLYVNVTNECNCACTFCLRNMKKMAENHSLWLKKTPSLEDFRAALDAVPWEYIREVVFCGFGEPTMQLEKLTALLRYVKQHHPDMPTRLNTNGLGELEYGREIAADFKGLLDTVSISLNASNAQRYYELTRAKYGLKSYEAMLTFAEHCKKYVPHVVLTIVDKVEGPDEIAKCRKICEERGLTLRVREYEDS</sequence>
<name>A0A6I2UN76_9FIRM</name>
<keyword evidence="4" id="KW-0411">Iron-sulfur</keyword>
<evidence type="ECO:0000313" key="7">
    <source>
        <dbReference type="Proteomes" id="UP000430222"/>
    </source>
</evidence>
<dbReference type="CDD" id="cd01335">
    <property type="entry name" value="Radical_SAM"/>
    <property type="match status" value="1"/>
</dbReference>
<protein>
    <submittedName>
        <fullName evidence="6">Radical SAM protein</fullName>
    </submittedName>
</protein>
<keyword evidence="7" id="KW-1185">Reference proteome</keyword>
<dbReference type="EMBL" id="VUNL01000001">
    <property type="protein sequence ID" value="MSV23658.1"/>
    <property type="molecule type" value="Genomic_DNA"/>
</dbReference>
<dbReference type="InterPro" id="IPR007197">
    <property type="entry name" value="rSAM"/>
</dbReference>
<gene>
    <name evidence="6" type="ORF">FYJ78_00295</name>
</gene>
<dbReference type="NCBIfam" id="TIGR04038">
    <property type="entry name" value="tatD_link_rSAM"/>
    <property type="match status" value="1"/>
</dbReference>
<feature type="domain" description="Radical SAM core" evidence="5">
    <location>
        <begin position="23"/>
        <end position="219"/>
    </location>
</feature>
<evidence type="ECO:0000256" key="1">
    <source>
        <dbReference type="ARBA" id="ARBA00022691"/>
    </source>
</evidence>
<dbReference type="PANTHER" id="PTHR11228:SF34">
    <property type="entry name" value="TUNGSTEN-CONTAINING ALDEHYDE FERREDOXIN OXIDOREDUCTASE COFACTOR MODIFYING PROTEIN"/>
    <property type="match status" value="1"/>
</dbReference>
<proteinExistence type="predicted"/>
<evidence type="ECO:0000313" key="6">
    <source>
        <dbReference type="EMBL" id="MSV23658.1"/>
    </source>
</evidence>
<evidence type="ECO:0000256" key="2">
    <source>
        <dbReference type="ARBA" id="ARBA00022723"/>
    </source>
</evidence>
<dbReference type="Gene3D" id="3.20.20.70">
    <property type="entry name" value="Aldolase class I"/>
    <property type="match status" value="1"/>
</dbReference>
<accession>A0A6I2UN76</accession>
<dbReference type="GO" id="GO:0051536">
    <property type="term" value="F:iron-sulfur cluster binding"/>
    <property type="evidence" value="ECO:0007669"/>
    <property type="project" value="UniProtKB-KW"/>
</dbReference>
<dbReference type="PANTHER" id="PTHR11228">
    <property type="entry name" value="RADICAL SAM DOMAIN PROTEIN"/>
    <property type="match status" value="1"/>
</dbReference>